<protein>
    <submittedName>
        <fullName evidence="2">Uncharacterized protein</fullName>
    </submittedName>
</protein>
<proteinExistence type="predicted"/>
<organism evidence="2 3">
    <name type="scientific">Dyadobacter fermentans</name>
    <dbReference type="NCBI Taxonomy" id="94254"/>
    <lineage>
        <taxon>Bacteria</taxon>
        <taxon>Pseudomonadati</taxon>
        <taxon>Bacteroidota</taxon>
        <taxon>Cytophagia</taxon>
        <taxon>Cytophagales</taxon>
        <taxon>Spirosomataceae</taxon>
        <taxon>Dyadobacter</taxon>
    </lineage>
</organism>
<gene>
    <name evidence="2" type="ORF">J2W84_006446</name>
</gene>
<feature type="region of interest" description="Disordered" evidence="1">
    <location>
        <begin position="1"/>
        <end position="23"/>
    </location>
</feature>
<evidence type="ECO:0000313" key="2">
    <source>
        <dbReference type="EMBL" id="MDR6809375.1"/>
    </source>
</evidence>
<reference evidence="2 3" key="1">
    <citation type="submission" date="2023-07" db="EMBL/GenBank/DDBJ databases">
        <title>Sorghum-associated microbial communities from plants grown in Nebraska, USA.</title>
        <authorList>
            <person name="Schachtman D."/>
        </authorList>
    </citation>
    <scope>NUCLEOTIDE SEQUENCE [LARGE SCALE GENOMIC DNA]</scope>
    <source>
        <strain evidence="2 3">BE57</strain>
    </source>
</reference>
<evidence type="ECO:0000256" key="1">
    <source>
        <dbReference type="SAM" id="MobiDB-lite"/>
    </source>
</evidence>
<dbReference type="Proteomes" id="UP001264980">
    <property type="component" value="Unassembled WGS sequence"/>
</dbReference>
<evidence type="ECO:0000313" key="3">
    <source>
        <dbReference type="Proteomes" id="UP001264980"/>
    </source>
</evidence>
<dbReference type="EMBL" id="JAVDTI010000009">
    <property type="protein sequence ID" value="MDR6809375.1"/>
    <property type="molecule type" value="Genomic_DNA"/>
</dbReference>
<keyword evidence="3" id="KW-1185">Reference proteome</keyword>
<comment type="caution">
    <text evidence="2">The sequence shown here is derived from an EMBL/GenBank/DDBJ whole genome shotgun (WGS) entry which is preliminary data.</text>
</comment>
<sequence length="48" mass="5476">MAGFTLKLSDTKQGVSDDELPENNMSQAYTRLMKYNFRKILTPNSALH</sequence>
<name>A0ABU1R8X9_9BACT</name>
<accession>A0ABU1R8X9</accession>